<feature type="binding site" evidence="9">
    <location>
        <begin position="8"/>
        <end position="9"/>
    </location>
    <ligand>
        <name>ATP</name>
        <dbReference type="ChEBI" id="CHEBI:30616"/>
    </ligand>
</feature>
<dbReference type="AlphaFoldDB" id="A0A926DHN9"/>
<evidence type="ECO:0000256" key="8">
    <source>
        <dbReference type="ARBA" id="ARBA00029346"/>
    </source>
</evidence>
<dbReference type="GO" id="GO:0015937">
    <property type="term" value="P:coenzyme A biosynthetic process"/>
    <property type="evidence" value="ECO:0007669"/>
    <property type="project" value="UniProtKB-UniRule"/>
</dbReference>
<feature type="binding site" evidence="9">
    <location>
        <position position="97"/>
    </location>
    <ligand>
        <name>ATP</name>
        <dbReference type="ChEBI" id="CHEBI:30616"/>
    </ligand>
</feature>
<dbReference type="GO" id="GO:0004595">
    <property type="term" value="F:pantetheine-phosphate adenylyltransferase activity"/>
    <property type="evidence" value="ECO:0007669"/>
    <property type="project" value="UniProtKB-UniRule"/>
</dbReference>
<dbReference type="CDD" id="cd02163">
    <property type="entry name" value="PPAT"/>
    <property type="match status" value="1"/>
</dbReference>
<evidence type="ECO:0000313" key="12">
    <source>
        <dbReference type="Proteomes" id="UP000617951"/>
    </source>
</evidence>
<gene>
    <name evidence="9 11" type="primary">coaD</name>
    <name evidence="11" type="ORF">H8693_03425</name>
</gene>
<comment type="function">
    <text evidence="9">Reversibly transfers an adenylyl group from ATP to 4'-phosphopantetheine, yielding dephospho-CoA (dPCoA) and pyrophosphate.</text>
</comment>
<dbReference type="GO" id="GO:0008771">
    <property type="term" value="F:[citrate (pro-3S)-lyase] ligase activity"/>
    <property type="evidence" value="ECO:0007669"/>
    <property type="project" value="InterPro"/>
</dbReference>
<dbReference type="InterPro" id="IPR014729">
    <property type="entry name" value="Rossmann-like_a/b/a_fold"/>
</dbReference>
<feature type="binding site" evidence="9">
    <location>
        <position position="72"/>
    </location>
    <ligand>
        <name>substrate</name>
    </ligand>
</feature>
<name>A0A926DHN9_9FIRM</name>
<feature type="binding site" evidence="9">
    <location>
        <position position="40"/>
    </location>
    <ligand>
        <name>substrate</name>
    </ligand>
</feature>
<feature type="binding site" evidence="9">
    <location>
        <position position="8"/>
    </location>
    <ligand>
        <name>substrate</name>
    </ligand>
</feature>
<reference evidence="11" key="1">
    <citation type="submission" date="2020-08" db="EMBL/GenBank/DDBJ databases">
        <title>Genome public.</title>
        <authorList>
            <person name="Liu C."/>
            <person name="Sun Q."/>
        </authorList>
    </citation>
    <scope>NUCLEOTIDE SEQUENCE</scope>
    <source>
        <strain evidence="11">NSJ-63</strain>
    </source>
</reference>
<evidence type="ECO:0000256" key="3">
    <source>
        <dbReference type="ARBA" id="ARBA00022695"/>
    </source>
</evidence>
<dbReference type="EMBL" id="JACRSS010000001">
    <property type="protein sequence ID" value="MBC8537987.1"/>
    <property type="molecule type" value="Genomic_DNA"/>
</dbReference>
<dbReference type="InterPro" id="IPR013166">
    <property type="entry name" value="Citrate_lyase_ligase_C"/>
</dbReference>
<comment type="pathway">
    <text evidence="9">Cofactor biosynthesis; coenzyme A biosynthesis; CoA from (R)-pantothenate: step 4/5.</text>
</comment>
<comment type="similarity">
    <text evidence="9">Belongs to the bacterial CoaD family.</text>
</comment>
<dbReference type="SMART" id="SM00764">
    <property type="entry name" value="Citrate_ly_lig"/>
    <property type="match status" value="1"/>
</dbReference>
<keyword evidence="6 9" id="KW-0460">Magnesium</keyword>
<keyword evidence="2 9" id="KW-0808">Transferase</keyword>
<dbReference type="RefSeq" id="WP_249279792.1">
    <property type="nucleotide sequence ID" value="NZ_JACRSS010000001.1"/>
</dbReference>
<dbReference type="GO" id="GO:0005737">
    <property type="term" value="C:cytoplasm"/>
    <property type="evidence" value="ECO:0007669"/>
    <property type="project" value="UniProtKB-SubCell"/>
</dbReference>
<keyword evidence="3 9" id="KW-0548">Nucleotidyltransferase</keyword>
<evidence type="ECO:0000256" key="7">
    <source>
        <dbReference type="ARBA" id="ARBA00022993"/>
    </source>
</evidence>
<feature type="domain" description="Citrate lyase ligase C-terminal" evidence="10">
    <location>
        <begin position="11"/>
        <end position="151"/>
    </location>
</feature>
<accession>A0A926DHN9</accession>
<dbReference type="NCBIfam" id="TIGR01510">
    <property type="entry name" value="coaD_prev_kdtB"/>
    <property type="match status" value="1"/>
</dbReference>
<proteinExistence type="inferred from homology"/>
<feature type="site" description="Transition state stabilizer" evidence="9">
    <location>
        <position position="16"/>
    </location>
</feature>
<comment type="catalytic activity">
    <reaction evidence="8 9">
        <text>(R)-4'-phosphopantetheine + ATP + H(+) = 3'-dephospho-CoA + diphosphate</text>
        <dbReference type="Rhea" id="RHEA:19801"/>
        <dbReference type="ChEBI" id="CHEBI:15378"/>
        <dbReference type="ChEBI" id="CHEBI:30616"/>
        <dbReference type="ChEBI" id="CHEBI:33019"/>
        <dbReference type="ChEBI" id="CHEBI:57328"/>
        <dbReference type="ChEBI" id="CHEBI:61723"/>
        <dbReference type="EC" id="2.7.7.3"/>
    </reaction>
</comment>
<dbReference type="InterPro" id="IPR001980">
    <property type="entry name" value="PPAT"/>
</dbReference>
<feature type="binding site" evidence="9">
    <location>
        <position position="16"/>
    </location>
    <ligand>
        <name>ATP</name>
        <dbReference type="ChEBI" id="CHEBI:30616"/>
    </ligand>
</feature>
<sequence length="160" mass="18116">MDMVFPGSFDPITLGHLDIIERSAALADTLYVAVLNNPAKNYCFSLKDRMYMISLATRHVKNVRIEYFDGLLADYCHKKGVRVVARGIRNNLDYEYERDMAHANKQLGGLETLFMVTKVGASYISSTTVRELIHFGGDTTGFLPESVREYIEKTKPEAKK</sequence>
<dbReference type="Proteomes" id="UP000617951">
    <property type="component" value="Unassembled WGS sequence"/>
</dbReference>
<keyword evidence="5 9" id="KW-0067">ATP-binding</keyword>
<evidence type="ECO:0000256" key="6">
    <source>
        <dbReference type="ARBA" id="ARBA00022842"/>
    </source>
</evidence>
<feature type="binding site" evidence="9">
    <location>
        <begin position="87"/>
        <end position="89"/>
    </location>
    <ligand>
        <name>ATP</name>
        <dbReference type="ChEBI" id="CHEBI:30616"/>
    </ligand>
</feature>
<keyword evidence="1 9" id="KW-0963">Cytoplasm</keyword>
<dbReference type="GO" id="GO:0005524">
    <property type="term" value="F:ATP binding"/>
    <property type="evidence" value="ECO:0007669"/>
    <property type="project" value="UniProtKB-KW"/>
</dbReference>
<comment type="subunit">
    <text evidence="9">Homohexamer.</text>
</comment>
<dbReference type="EC" id="2.7.7.3" evidence="9"/>
<evidence type="ECO:0000313" key="11">
    <source>
        <dbReference type="EMBL" id="MBC8537987.1"/>
    </source>
</evidence>
<feature type="binding site" evidence="9">
    <location>
        <begin position="121"/>
        <end position="127"/>
    </location>
    <ligand>
        <name>ATP</name>
        <dbReference type="ChEBI" id="CHEBI:30616"/>
    </ligand>
</feature>
<comment type="cofactor">
    <cofactor evidence="9">
        <name>Mg(2+)</name>
        <dbReference type="ChEBI" id="CHEBI:18420"/>
    </cofactor>
</comment>
<organism evidence="11 12">
    <name type="scientific">Guopingia tenuis</name>
    <dbReference type="NCBI Taxonomy" id="2763656"/>
    <lineage>
        <taxon>Bacteria</taxon>
        <taxon>Bacillati</taxon>
        <taxon>Bacillota</taxon>
        <taxon>Clostridia</taxon>
        <taxon>Christensenellales</taxon>
        <taxon>Christensenellaceae</taxon>
        <taxon>Guopingia</taxon>
    </lineage>
</organism>
<dbReference type="HAMAP" id="MF_00151">
    <property type="entry name" value="PPAT_bact"/>
    <property type="match status" value="1"/>
</dbReference>
<protein>
    <recommendedName>
        <fullName evidence="9">Phosphopantetheine adenylyltransferase</fullName>
        <ecNumber evidence="9">2.7.7.3</ecNumber>
    </recommendedName>
    <alternativeName>
        <fullName evidence="9">Dephospho-CoA pyrophosphorylase</fullName>
    </alternativeName>
    <alternativeName>
        <fullName evidence="9">Pantetheine-phosphate adenylyltransferase</fullName>
        <shortName evidence="9">PPAT</shortName>
    </alternativeName>
</protein>
<dbReference type="Gene3D" id="3.40.50.620">
    <property type="entry name" value="HUPs"/>
    <property type="match status" value="1"/>
</dbReference>
<keyword evidence="12" id="KW-1185">Reference proteome</keyword>
<evidence type="ECO:0000256" key="9">
    <source>
        <dbReference type="HAMAP-Rule" id="MF_00151"/>
    </source>
</evidence>
<dbReference type="PANTHER" id="PTHR21342:SF1">
    <property type="entry name" value="PHOSPHOPANTETHEINE ADENYLYLTRANSFERASE"/>
    <property type="match status" value="1"/>
</dbReference>
<dbReference type="Pfam" id="PF01467">
    <property type="entry name" value="CTP_transf_like"/>
    <property type="match status" value="1"/>
</dbReference>
<keyword evidence="7 9" id="KW-0173">Coenzyme A biosynthesis</keyword>
<evidence type="ECO:0000256" key="4">
    <source>
        <dbReference type="ARBA" id="ARBA00022741"/>
    </source>
</evidence>
<evidence type="ECO:0000256" key="5">
    <source>
        <dbReference type="ARBA" id="ARBA00022840"/>
    </source>
</evidence>
<dbReference type="PRINTS" id="PR01020">
    <property type="entry name" value="LPSBIOSNTHSS"/>
</dbReference>
<dbReference type="PANTHER" id="PTHR21342">
    <property type="entry name" value="PHOSPHOPANTETHEINE ADENYLYLTRANSFERASE"/>
    <property type="match status" value="1"/>
</dbReference>
<evidence type="ECO:0000256" key="2">
    <source>
        <dbReference type="ARBA" id="ARBA00022679"/>
    </source>
</evidence>
<dbReference type="NCBIfam" id="TIGR00125">
    <property type="entry name" value="cyt_tran_rel"/>
    <property type="match status" value="1"/>
</dbReference>
<feature type="binding site" evidence="9">
    <location>
        <position position="86"/>
    </location>
    <ligand>
        <name>substrate</name>
    </ligand>
</feature>
<evidence type="ECO:0000259" key="10">
    <source>
        <dbReference type="SMART" id="SM00764"/>
    </source>
</evidence>
<comment type="caution">
    <text evidence="11">The sequence shown here is derived from an EMBL/GenBank/DDBJ whole genome shotgun (WGS) entry which is preliminary data.</text>
</comment>
<comment type="subcellular location">
    <subcellularLocation>
        <location evidence="9">Cytoplasm</location>
    </subcellularLocation>
</comment>
<dbReference type="InterPro" id="IPR004821">
    <property type="entry name" value="Cyt_trans-like"/>
</dbReference>
<keyword evidence="4 9" id="KW-0547">Nucleotide-binding</keyword>
<evidence type="ECO:0000256" key="1">
    <source>
        <dbReference type="ARBA" id="ARBA00022490"/>
    </source>
</evidence>
<dbReference type="SUPFAM" id="SSF52374">
    <property type="entry name" value="Nucleotidylyl transferase"/>
    <property type="match status" value="1"/>
</dbReference>